<feature type="compositionally biased region" description="Gly residues" evidence="1">
    <location>
        <begin position="88"/>
        <end position="97"/>
    </location>
</feature>
<accession>A0ABM4T9P8</accession>
<feature type="compositionally biased region" description="Basic and acidic residues" evidence="1">
    <location>
        <begin position="175"/>
        <end position="185"/>
    </location>
</feature>
<name>A0ABM4T9P8_BOSIN</name>
<keyword evidence="2" id="KW-1185">Reference proteome</keyword>
<feature type="compositionally biased region" description="Gly residues" evidence="1">
    <location>
        <begin position="11"/>
        <end position="21"/>
    </location>
</feature>
<protein>
    <submittedName>
        <fullName evidence="3">Laforin-like</fullName>
    </submittedName>
</protein>
<dbReference type="RefSeq" id="XP_070656765.1">
    <property type="nucleotide sequence ID" value="XM_070800664.1"/>
</dbReference>
<feature type="region of interest" description="Disordered" evidence="1">
    <location>
        <begin position="158"/>
        <end position="258"/>
    </location>
</feature>
<feature type="region of interest" description="Disordered" evidence="1">
    <location>
        <begin position="1"/>
        <end position="98"/>
    </location>
</feature>
<dbReference type="Proteomes" id="UP001652663">
    <property type="component" value="Chromosome 13"/>
</dbReference>
<organism evidence="2 3">
    <name type="scientific">Bos indicus</name>
    <name type="common">Zebu</name>
    <dbReference type="NCBI Taxonomy" id="9915"/>
    <lineage>
        <taxon>Eukaryota</taxon>
        <taxon>Metazoa</taxon>
        <taxon>Chordata</taxon>
        <taxon>Craniata</taxon>
        <taxon>Vertebrata</taxon>
        <taxon>Euteleostomi</taxon>
        <taxon>Mammalia</taxon>
        <taxon>Eutheria</taxon>
        <taxon>Laurasiatheria</taxon>
        <taxon>Artiodactyla</taxon>
        <taxon>Ruminantia</taxon>
        <taxon>Pecora</taxon>
        <taxon>Bovidae</taxon>
        <taxon>Bovinae</taxon>
        <taxon>Bos</taxon>
    </lineage>
</organism>
<feature type="compositionally biased region" description="Polar residues" evidence="1">
    <location>
        <begin position="161"/>
        <end position="174"/>
    </location>
</feature>
<dbReference type="GeneID" id="139186420"/>
<gene>
    <name evidence="3" type="primary">LOC139186420</name>
</gene>
<sequence>MAAAGADGIAGRAGGRAGEGAGTPISALKPPQPAGTRHPPGRRRHCSRAGAGPEARGTGRGERWPAPRTGASVRPRPGVSRREVRSLGDGGGAGVGARGHARVTHLLRRRGPWPRVSVDHWVRRWCRLGPAACVGKGSVQLGGLPGVLISRSVLLTKTPRSESGQKSNSRATRQITDRRETRPARQDPSNPGAPPPPRPPRRSGADITPSVLRGALRSGRKWEMKRRCTVLPAHPAPPRLRFQTGSLRPKGRWGLPTA</sequence>
<feature type="compositionally biased region" description="Low complexity" evidence="1">
    <location>
        <begin position="1"/>
        <end position="10"/>
    </location>
</feature>
<reference evidence="3" key="1">
    <citation type="submission" date="2025-08" db="UniProtKB">
        <authorList>
            <consortium name="RefSeq"/>
        </authorList>
    </citation>
    <scope>IDENTIFICATION</scope>
    <source>
        <tissue evidence="3">Blood</tissue>
    </source>
</reference>
<evidence type="ECO:0000313" key="2">
    <source>
        <dbReference type="Proteomes" id="UP001652663"/>
    </source>
</evidence>
<evidence type="ECO:0000256" key="1">
    <source>
        <dbReference type="SAM" id="MobiDB-lite"/>
    </source>
</evidence>
<proteinExistence type="predicted"/>
<evidence type="ECO:0000313" key="3">
    <source>
        <dbReference type="RefSeq" id="XP_070656765.1"/>
    </source>
</evidence>